<accession>A0A8J6TL03</accession>
<evidence type="ECO:0000313" key="2">
    <source>
        <dbReference type="Proteomes" id="UP000603434"/>
    </source>
</evidence>
<dbReference type="InterPro" id="IPR021799">
    <property type="entry name" value="PIN-like_prokaryotic"/>
</dbReference>
<dbReference type="Proteomes" id="UP000603434">
    <property type="component" value="Unassembled WGS sequence"/>
</dbReference>
<organism evidence="1 2">
    <name type="scientific">Candidatus Desulfatibia profunda</name>
    <dbReference type="NCBI Taxonomy" id="2841695"/>
    <lineage>
        <taxon>Bacteria</taxon>
        <taxon>Pseudomonadati</taxon>
        <taxon>Thermodesulfobacteriota</taxon>
        <taxon>Desulfobacteria</taxon>
        <taxon>Desulfobacterales</taxon>
        <taxon>Desulfobacterales incertae sedis</taxon>
        <taxon>Candidatus Desulfatibia</taxon>
    </lineage>
</organism>
<protein>
    <submittedName>
        <fullName evidence="1">DUF3368 domain-containing protein</fullName>
    </submittedName>
</protein>
<dbReference type="PANTHER" id="PTHR39550">
    <property type="entry name" value="SLL0658 PROTEIN"/>
    <property type="match status" value="1"/>
</dbReference>
<dbReference type="Pfam" id="PF11848">
    <property type="entry name" value="DUF3368"/>
    <property type="match status" value="1"/>
</dbReference>
<comment type="caution">
    <text evidence="1">The sequence shown here is derived from an EMBL/GenBank/DDBJ whole genome shotgun (WGS) entry which is preliminary data.</text>
</comment>
<proteinExistence type="predicted"/>
<dbReference type="PANTHER" id="PTHR39550:SF1">
    <property type="entry name" value="SLL0658 PROTEIN"/>
    <property type="match status" value="1"/>
</dbReference>
<name>A0A8J6TL03_9BACT</name>
<dbReference type="AlphaFoldDB" id="A0A8J6TL03"/>
<evidence type="ECO:0000313" key="1">
    <source>
        <dbReference type="EMBL" id="MBC8359856.1"/>
    </source>
</evidence>
<dbReference type="EMBL" id="JACNJH010000025">
    <property type="protein sequence ID" value="MBC8359856.1"/>
    <property type="molecule type" value="Genomic_DNA"/>
</dbReference>
<sequence length="166" mass="18599">MPVVSNTSPLLNLAIVDHLSLMYEQFGEILIPQAVFEELQVEEGLPGSQTIREAIEKGWLRVKEVMDQHYVKVLQTDLDKGEAEAIALALQVKAKWAILDEREGRRVAKSLGLNVIGVLGILLRAQREGKLPSLHKTMEELRSKAGFHIGKELFSDLLREGGKQYD</sequence>
<gene>
    <name evidence="1" type="ORF">H8E23_00470</name>
</gene>
<reference evidence="1 2" key="1">
    <citation type="submission" date="2020-08" db="EMBL/GenBank/DDBJ databases">
        <title>Bridging the membrane lipid divide: bacteria of the FCB group superphylum have the potential to synthesize archaeal ether lipids.</title>
        <authorList>
            <person name="Villanueva L."/>
            <person name="Von Meijenfeldt F.A.B."/>
            <person name="Westbye A.B."/>
            <person name="Yadav S."/>
            <person name="Hopmans E.C."/>
            <person name="Dutilh B.E."/>
            <person name="Sinninghe Damste J.S."/>
        </authorList>
    </citation>
    <scope>NUCLEOTIDE SEQUENCE [LARGE SCALE GENOMIC DNA]</scope>
    <source>
        <strain evidence="1">NIOZ-UU30</strain>
    </source>
</reference>